<feature type="non-terminal residue" evidence="5">
    <location>
        <position position="1"/>
    </location>
</feature>
<dbReference type="InterPro" id="IPR036291">
    <property type="entry name" value="NAD(P)-bd_dom_sf"/>
</dbReference>
<evidence type="ECO:0000259" key="4">
    <source>
        <dbReference type="Pfam" id="PF07993"/>
    </source>
</evidence>
<evidence type="ECO:0000256" key="1">
    <source>
        <dbReference type="ARBA" id="ARBA00022450"/>
    </source>
</evidence>
<accession>A0A0C3PGV9</accession>
<dbReference type="Gene3D" id="3.40.50.720">
    <property type="entry name" value="NAD(P)-binding Rossmann-like Domain"/>
    <property type="match status" value="1"/>
</dbReference>
<evidence type="ECO:0000259" key="3">
    <source>
        <dbReference type="Pfam" id="PF00501"/>
    </source>
</evidence>
<keyword evidence="6" id="KW-1185">Reference proteome</keyword>
<dbReference type="Pfam" id="PF00501">
    <property type="entry name" value="AMP-binding"/>
    <property type="match status" value="1"/>
</dbReference>
<evidence type="ECO:0000313" key="6">
    <source>
        <dbReference type="Proteomes" id="UP000053257"/>
    </source>
</evidence>
<dbReference type="InterPro" id="IPR051414">
    <property type="entry name" value="Adenylate-forming_Reductase"/>
</dbReference>
<dbReference type="SUPFAM" id="SSF51735">
    <property type="entry name" value="NAD(P)-binding Rossmann-fold domains"/>
    <property type="match status" value="1"/>
</dbReference>
<dbReference type="SUPFAM" id="SSF56801">
    <property type="entry name" value="Acetyl-CoA synthetase-like"/>
    <property type="match status" value="1"/>
</dbReference>
<evidence type="ECO:0000313" key="5">
    <source>
        <dbReference type="EMBL" id="KIP05048.1"/>
    </source>
</evidence>
<dbReference type="InterPro" id="IPR000873">
    <property type="entry name" value="AMP-dep_synth/lig_dom"/>
</dbReference>
<organism evidence="5 6">
    <name type="scientific">Phlebiopsis gigantea (strain 11061_1 CR5-6)</name>
    <name type="common">White-rot fungus</name>
    <name type="synonym">Peniophora gigantea</name>
    <dbReference type="NCBI Taxonomy" id="745531"/>
    <lineage>
        <taxon>Eukaryota</taxon>
        <taxon>Fungi</taxon>
        <taxon>Dikarya</taxon>
        <taxon>Basidiomycota</taxon>
        <taxon>Agaricomycotina</taxon>
        <taxon>Agaricomycetes</taxon>
        <taxon>Polyporales</taxon>
        <taxon>Phanerochaetaceae</taxon>
        <taxon>Phlebiopsis</taxon>
    </lineage>
</organism>
<evidence type="ECO:0008006" key="7">
    <source>
        <dbReference type="Google" id="ProtNLM"/>
    </source>
</evidence>
<dbReference type="Gene3D" id="1.10.1200.10">
    <property type="entry name" value="ACP-like"/>
    <property type="match status" value="1"/>
</dbReference>
<name>A0A0C3PGV9_PHLG1</name>
<dbReference type="Gene3D" id="3.40.50.12780">
    <property type="entry name" value="N-terminal domain of ligase-like"/>
    <property type="match status" value="1"/>
</dbReference>
<gene>
    <name evidence="5" type="ORF">PHLGIDRAFT_57151</name>
</gene>
<keyword evidence="1" id="KW-0596">Phosphopantetheine</keyword>
<keyword evidence="2" id="KW-0597">Phosphoprotein</keyword>
<dbReference type="InterPro" id="IPR036736">
    <property type="entry name" value="ACP-like_sf"/>
</dbReference>
<feature type="domain" description="Thioester reductase (TE)" evidence="4">
    <location>
        <begin position="690"/>
        <end position="931"/>
    </location>
</feature>
<evidence type="ECO:0000256" key="2">
    <source>
        <dbReference type="ARBA" id="ARBA00022553"/>
    </source>
</evidence>
<dbReference type="PANTHER" id="PTHR43439:SF2">
    <property type="entry name" value="ENZYME, PUTATIVE (JCVI)-RELATED"/>
    <property type="match status" value="1"/>
</dbReference>
<dbReference type="PANTHER" id="PTHR43439">
    <property type="entry name" value="PHENYLACETATE-COENZYME A LIGASE"/>
    <property type="match status" value="1"/>
</dbReference>
<dbReference type="OrthoDB" id="429813at2759"/>
<feature type="non-terminal residue" evidence="5">
    <location>
        <position position="1067"/>
    </location>
</feature>
<dbReference type="STRING" id="745531.A0A0C3PGV9"/>
<dbReference type="InterPro" id="IPR042099">
    <property type="entry name" value="ANL_N_sf"/>
</dbReference>
<protein>
    <recommendedName>
        <fullName evidence="7">Polyketide synthase phosphopantetheine-binding domain-containing protein</fullName>
    </recommendedName>
</protein>
<proteinExistence type="predicted"/>
<dbReference type="Pfam" id="PF23562">
    <property type="entry name" value="AMP-binding_C_3"/>
    <property type="match status" value="1"/>
</dbReference>
<dbReference type="AlphaFoldDB" id="A0A0C3PGV9"/>
<dbReference type="HOGENOM" id="CLU_002220_1_0_1"/>
<dbReference type="EMBL" id="KN840554">
    <property type="protein sequence ID" value="KIP05048.1"/>
    <property type="molecule type" value="Genomic_DNA"/>
</dbReference>
<feature type="domain" description="AMP-dependent synthetase/ligase" evidence="3">
    <location>
        <begin position="16"/>
        <end position="341"/>
    </location>
</feature>
<reference evidence="5 6" key="1">
    <citation type="journal article" date="2014" name="PLoS Genet.">
        <title>Analysis of the Phlebiopsis gigantea genome, transcriptome and secretome provides insight into its pioneer colonization strategies of wood.</title>
        <authorList>
            <person name="Hori C."/>
            <person name="Ishida T."/>
            <person name="Igarashi K."/>
            <person name="Samejima M."/>
            <person name="Suzuki H."/>
            <person name="Master E."/>
            <person name="Ferreira P."/>
            <person name="Ruiz-Duenas F.J."/>
            <person name="Held B."/>
            <person name="Canessa P."/>
            <person name="Larrondo L.F."/>
            <person name="Schmoll M."/>
            <person name="Druzhinina I.S."/>
            <person name="Kubicek C.P."/>
            <person name="Gaskell J.A."/>
            <person name="Kersten P."/>
            <person name="St John F."/>
            <person name="Glasner J."/>
            <person name="Sabat G."/>
            <person name="Splinter BonDurant S."/>
            <person name="Syed K."/>
            <person name="Yadav J."/>
            <person name="Mgbeahuruike A.C."/>
            <person name="Kovalchuk A."/>
            <person name="Asiegbu F.O."/>
            <person name="Lackner G."/>
            <person name="Hoffmeister D."/>
            <person name="Rencoret J."/>
            <person name="Gutierrez A."/>
            <person name="Sun H."/>
            <person name="Lindquist E."/>
            <person name="Barry K."/>
            <person name="Riley R."/>
            <person name="Grigoriev I.V."/>
            <person name="Henrissat B."/>
            <person name="Kues U."/>
            <person name="Berka R.M."/>
            <person name="Martinez A.T."/>
            <person name="Covert S.F."/>
            <person name="Blanchette R.A."/>
            <person name="Cullen D."/>
        </authorList>
    </citation>
    <scope>NUCLEOTIDE SEQUENCE [LARGE SCALE GENOMIC DNA]</scope>
    <source>
        <strain evidence="5 6">11061_1 CR5-6</strain>
    </source>
</reference>
<sequence length="1067" mass="118527">FKVPPLDGSLTIPELFDWQAEHSPHYPVYEYAEDDGFIVALTFTEARQAIHRGARLIQDVLSATASTRNKSRPIVAIVSSADTVTYSTMNFAVMRAALTVFPISPRNSATAVAHLLQKVQVDHILIGREPAMQELVASAFEILHKDIDILPSASAMPHFKDLYRESDTEWVPLPPMGTQDMTDIAMILHSSGSTAFPKPIGWSHYVLLGSGRWPHYHDRDMTGMRVSCHATPMYHGSGVSTTFWTVTAGAVLTVFKPQFPAIQPAPESTIRAATETSSNLLLCVPSMLEEWCKVPEQIEWVQRAKDVMFGGGPLAQEVGDLLASKGVNLFTNYGCTEFGLLNYILPTEGPGKDWAYFEFSPKCRTHFDPLGDGTYRLILVANEYQTPSVMNTTIDGVGAYDTNDIVSPHPTKEGLWKVVGRADEQIMHSTGEKTNPAPLEPMLNQDPRIQAAVMFGRGKFQPGVLIDPRPEYKFDPVDEEKLETFRNLVWPTVEKVNAFAPQHSRIFKEMIIVSSPSKPFTYTAKNTARRPAIIDDYAPEIETLYKRVDETTQSYLPPPISWTVVNTLGFIRFVVHHVMADPVSDTADLFQTGCDSLQATWIRNSVLHALRQTTQVDTHSLPGNFVYQHPSITALATFISSHAQSSGPKADESTLESRLAAMHAMLDKYGSDFPRHVATAAQPSANTVLVTGTTGSLGTALLAALVEDPRVHKVYAVNRKGGMSLEERQRQVLGQRGYDANRVLDSEKVVFVETNMDADGFGLSSGLYEEKHSLRRPILAWPVDFNLSLSFFESSVRGLRSLVDIAFTSPFPSPPTLLFISSIGVLHVSRTTLILEQPVEASVAVGMGYSESKWVCEQLLKRASDSVPAGDAPLRTIALRLGQITGSSGNGAWSTAEHLPAMLRSSQYIGCMPDLDAEVSWIPVDTAAHAIFEMAQFPGASFATYHLVHPRPVRWRTLFRPVAAELDVVPVWYHMWLWRLKNSQTWFAHATPEQEVEQMKLNPALKIIEFFERTEPLDGPYEAFGLPRLSVVEAMRVASSLREENLPQLTAEDAMKWLKYWRSIGFL</sequence>
<dbReference type="InterPro" id="IPR013120">
    <property type="entry name" value="FAR_NAD-bd"/>
</dbReference>
<dbReference type="Pfam" id="PF07993">
    <property type="entry name" value="NAD_binding_4"/>
    <property type="match status" value="1"/>
</dbReference>
<dbReference type="Proteomes" id="UP000053257">
    <property type="component" value="Unassembled WGS sequence"/>
</dbReference>